<dbReference type="RefSeq" id="WP_329510752.1">
    <property type="nucleotide sequence ID" value="NZ_BAAAYZ010000177.1"/>
</dbReference>
<feature type="region of interest" description="Disordered" evidence="1">
    <location>
        <begin position="73"/>
        <end position="113"/>
    </location>
</feature>
<evidence type="ECO:0000313" key="3">
    <source>
        <dbReference type="EMBL" id="MED7826354.1"/>
    </source>
</evidence>
<accession>A0ABU7FQX5</accession>
<dbReference type="Gene3D" id="3.30.559.10">
    <property type="entry name" value="Chloramphenicol acetyltransferase-like domain"/>
    <property type="match status" value="1"/>
</dbReference>
<feature type="compositionally biased region" description="Basic residues" evidence="1">
    <location>
        <begin position="102"/>
        <end position="111"/>
    </location>
</feature>
<keyword evidence="4" id="KW-1185">Reference proteome</keyword>
<organism evidence="3 4">
    <name type="scientific">Streptomyces chiangmaiensis</name>
    <dbReference type="NCBI Taxonomy" id="766497"/>
    <lineage>
        <taxon>Bacteria</taxon>
        <taxon>Bacillati</taxon>
        <taxon>Actinomycetota</taxon>
        <taxon>Actinomycetes</taxon>
        <taxon>Kitasatosporales</taxon>
        <taxon>Streptomycetaceae</taxon>
        <taxon>Streptomyces</taxon>
    </lineage>
</organism>
<dbReference type="Proteomes" id="UP001333996">
    <property type="component" value="Unassembled WGS sequence"/>
</dbReference>
<dbReference type="SUPFAM" id="SSF52777">
    <property type="entry name" value="CoA-dependent acyltransferases"/>
    <property type="match status" value="2"/>
</dbReference>
<name>A0ABU7FQX5_9ACTN</name>
<protein>
    <submittedName>
        <fullName evidence="3">Condensation domain-containing protein</fullName>
    </submittedName>
</protein>
<proteinExistence type="predicted"/>
<dbReference type="Pfam" id="PF00668">
    <property type="entry name" value="Condensation"/>
    <property type="match status" value="1"/>
</dbReference>
<evidence type="ECO:0000259" key="2">
    <source>
        <dbReference type="Pfam" id="PF00668"/>
    </source>
</evidence>
<comment type="caution">
    <text evidence="3">The sequence shown here is derived from an EMBL/GenBank/DDBJ whole genome shotgun (WGS) entry which is preliminary data.</text>
</comment>
<reference evidence="3" key="1">
    <citation type="submission" date="2024-01" db="EMBL/GenBank/DDBJ databases">
        <title>First draft genome sequence data of TA4-1, the type strain of Gram-positive actinobacterium Streptomyces chiangmaiensis.</title>
        <authorList>
            <person name="Yasawong M."/>
            <person name="Nantapong N."/>
        </authorList>
    </citation>
    <scope>NUCLEOTIDE SEQUENCE</scope>
    <source>
        <strain evidence="3">TA4-1</strain>
    </source>
</reference>
<gene>
    <name evidence="3" type="ORF">VXC91_31500</name>
</gene>
<dbReference type="EMBL" id="JAYWVC010000152">
    <property type="protein sequence ID" value="MED7826354.1"/>
    <property type="molecule type" value="Genomic_DNA"/>
</dbReference>
<dbReference type="InterPro" id="IPR023213">
    <property type="entry name" value="CAT-like_dom_sf"/>
</dbReference>
<dbReference type="Gene3D" id="3.30.559.30">
    <property type="entry name" value="Nonribosomal peptide synthetase, condensation domain"/>
    <property type="match status" value="1"/>
</dbReference>
<evidence type="ECO:0000313" key="4">
    <source>
        <dbReference type="Proteomes" id="UP001333996"/>
    </source>
</evidence>
<sequence length="159" mass="17084">MADAPFDLAGDRLFRAGLVQLADDDHLLGLFLHHIVCDGPSKHVLFEELGAYYAGEEELPALSLQFTDCAERQRETGARPGGPRLVAGAPRRRPDPAGPARRPPRTRRRSGRCAAHTVRLPGGLVEAGAALVRSQRTTPFTVMTVAYAALLGHLTGAAR</sequence>
<dbReference type="InterPro" id="IPR001242">
    <property type="entry name" value="Condensation_dom"/>
</dbReference>
<feature type="domain" description="Condensation" evidence="2">
    <location>
        <begin position="4"/>
        <end position="75"/>
    </location>
</feature>
<evidence type="ECO:0000256" key="1">
    <source>
        <dbReference type="SAM" id="MobiDB-lite"/>
    </source>
</evidence>